<proteinExistence type="predicted"/>
<feature type="region of interest" description="Disordered" evidence="1">
    <location>
        <begin position="1"/>
        <end position="20"/>
    </location>
</feature>
<protein>
    <submittedName>
        <fullName evidence="2">Uncharacterized protein</fullName>
    </submittedName>
</protein>
<organism evidence="2 3">
    <name type="scientific">Wuchereria bancrofti</name>
    <dbReference type="NCBI Taxonomy" id="6293"/>
    <lineage>
        <taxon>Eukaryota</taxon>
        <taxon>Metazoa</taxon>
        <taxon>Ecdysozoa</taxon>
        <taxon>Nematoda</taxon>
        <taxon>Chromadorea</taxon>
        <taxon>Rhabditida</taxon>
        <taxon>Spirurina</taxon>
        <taxon>Spiruromorpha</taxon>
        <taxon>Filarioidea</taxon>
        <taxon>Onchocercidae</taxon>
        <taxon>Wuchereria</taxon>
    </lineage>
</organism>
<comment type="caution">
    <text evidence="2">The sequence shown here is derived from an EMBL/GenBank/DDBJ whole genome shotgun (WGS) entry which is preliminary data.</text>
</comment>
<dbReference type="Proteomes" id="UP000004810">
    <property type="component" value="Unassembled WGS sequence"/>
</dbReference>
<feature type="non-terminal residue" evidence="2">
    <location>
        <position position="57"/>
    </location>
</feature>
<evidence type="ECO:0000256" key="1">
    <source>
        <dbReference type="SAM" id="MobiDB-lite"/>
    </source>
</evidence>
<dbReference type="EMBL" id="ADBV01008803">
    <property type="protein sequence ID" value="EJW76641.1"/>
    <property type="molecule type" value="Genomic_DNA"/>
</dbReference>
<name>J9E327_WUCBA</name>
<evidence type="ECO:0000313" key="3">
    <source>
        <dbReference type="Proteomes" id="UP000004810"/>
    </source>
</evidence>
<reference evidence="3" key="1">
    <citation type="submission" date="2012-08" db="EMBL/GenBank/DDBJ databases">
        <title>The Genome Sequence of Wuchereria bancrofti.</title>
        <authorList>
            <person name="Nutman T.B."/>
            <person name="Fink D.L."/>
            <person name="Russ C."/>
            <person name="Young S."/>
            <person name="Zeng Q."/>
            <person name="Koehrsen M."/>
            <person name="Alvarado L."/>
            <person name="Berlin A."/>
            <person name="Chapman S.B."/>
            <person name="Chen Z."/>
            <person name="Freedman E."/>
            <person name="Gellesch M."/>
            <person name="Goldberg J."/>
            <person name="Griggs A."/>
            <person name="Gujja S."/>
            <person name="Heilman E.R."/>
            <person name="Heiman D."/>
            <person name="Hepburn T."/>
            <person name="Howarth C."/>
            <person name="Jen D."/>
            <person name="Larson L."/>
            <person name="Lewis B."/>
            <person name="Mehta T."/>
            <person name="Park D."/>
            <person name="Pearson M."/>
            <person name="Roberts A."/>
            <person name="Saif S."/>
            <person name="Shea T."/>
            <person name="Shenoy N."/>
            <person name="Sisk P."/>
            <person name="Stolte C."/>
            <person name="Sykes S."/>
            <person name="Walk T."/>
            <person name="White J."/>
            <person name="Yandava C."/>
            <person name="Haas B."/>
            <person name="Henn M.R."/>
            <person name="Nusbaum C."/>
            <person name="Birren B."/>
        </authorList>
    </citation>
    <scope>NUCLEOTIDE SEQUENCE [LARGE SCALE GENOMIC DNA]</scope>
    <source>
        <strain evidence="3">NA</strain>
    </source>
</reference>
<accession>J9E327</accession>
<feature type="compositionally biased region" description="Basic residues" evidence="1">
    <location>
        <begin position="10"/>
        <end position="20"/>
    </location>
</feature>
<gene>
    <name evidence="2" type="ORF">WUBG_12449</name>
</gene>
<dbReference type="AlphaFoldDB" id="J9E327"/>
<sequence>MNLSGTNRSVQKKQTRKVKRKLRRLENAKKLKRYMVDAIRDVKLRKHAKSLKRAIDA</sequence>
<evidence type="ECO:0000313" key="2">
    <source>
        <dbReference type="EMBL" id="EJW76641.1"/>
    </source>
</evidence>